<evidence type="ECO:0000313" key="2">
    <source>
        <dbReference type="EMBL" id="MFO7194102.1"/>
    </source>
</evidence>
<comment type="caution">
    <text evidence="2">The sequence shown here is derived from an EMBL/GenBank/DDBJ whole genome shotgun (WGS) entry which is preliminary data.</text>
</comment>
<dbReference type="Proteomes" id="UP000249324">
    <property type="component" value="Unassembled WGS sequence"/>
</dbReference>
<dbReference type="InterPro" id="IPR038332">
    <property type="entry name" value="PPE_sf"/>
</dbReference>
<feature type="non-terminal residue" evidence="2">
    <location>
        <position position="398"/>
    </location>
</feature>
<dbReference type="Gene3D" id="1.20.1260.20">
    <property type="entry name" value="PPE superfamily"/>
    <property type="match status" value="1"/>
</dbReference>
<dbReference type="InterPro" id="IPR052293">
    <property type="entry name" value="SRRP"/>
</dbReference>
<reference evidence="2 3" key="1">
    <citation type="journal article" date="2021" name="BMC Genomics">
        <title>Genome-resolved metagenome and metatranscriptome analyses of thermophilic composting reveal key bacterial players and their metabolic interactions.</title>
        <authorList>
            <person name="Braga L.P.P."/>
            <person name="Pereira R.V."/>
            <person name="Martins L.F."/>
            <person name="Moura L.M.S."/>
            <person name="Sanchez F.B."/>
            <person name="Patane J.S.L."/>
            <person name="da Silva A.M."/>
            <person name="Setubal J.C."/>
        </authorList>
    </citation>
    <scope>NUCLEOTIDE SEQUENCE [LARGE SCALE GENOMIC DNA]</scope>
    <source>
        <strain evidence="2">ZC4RG45</strain>
    </source>
</reference>
<dbReference type="PANTHER" id="PTHR12239">
    <property type="entry name" value="PROTEIN CBG20215-RELATED"/>
    <property type="match status" value="1"/>
</dbReference>
<feature type="compositionally biased region" description="Low complexity" evidence="1">
    <location>
        <begin position="196"/>
        <end position="213"/>
    </location>
</feature>
<feature type="region of interest" description="Disordered" evidence="1">
    <location>
        <begin position="122"/>
        <end position="151"/>
    </location>
</feature>
<organism evidence="2 3">
    <name type="scientific">Thermocrispum agreste</name>
    <dbReference type="NCBI Taxonomy" id="37925"/>
    <lineage>
        <taxon>Bacteria</taxon>
        <taxon>Bacillati</taxon>
        <taxon>Actinomycetota</taxon>
        <taxon>Actinomycetes</taxon>
        <taxon>Pseudonocardiales</taxon>
        <taxon>Pseudonocardiaceae</taxon>
        <taxon>Thermocrispum</taxon>
    </lineage>
</organism>
<accession>A0ABD6FM28</accession>
<feature type="region of interest" description="Disordered" evidence="1">
    <location>
        <begin position="193"/>
        <end position="398"/>
    </location>
</feature>
<evidence type="ECO:0000256" key="1">
    <source>
        <dbReference type="SAM" id="MobiDB-lite"/>
    </source>
</evidence>
<name>A0ABD6FM28_9PSEU</name>
<proteinExistence type="predicted"/>
<dbReference type="PANTHER" id="PTHR12239:SF41">
    <property type="entry name" value="MEMBRANE ASSOCIATED PROTEIN, PUTATIVE-RELATED"/>
    <property type="match status" value="1"/>
</dbReference>
<feature type="compositionally biased region" description="Basic and acidic residues" evidence="1">
    <location>
        <begin position="214"/>
        <end position="347"/>
    </location>
</feature>
<protein>
    <submittedName>
        <fullName evidence="2">Uncharacterized protein</fullName>
    </submittedName>
</protein>
<dbReference type="AlphaFoldDB" id="A0ABD6FM28"/>
<evidence type="ECO:0000313" key="3">
    <source>
        <dbReference type="Proteomes" id="UP000249324"/>
    </source>
</evidence>
<dbReference type="EMBL" id="QGUI02000349">
    <property type="protein sequence ID" value="MFO7194102.1"/>
    <property type="molecule type" value="Genomic_DNA"/>
</dbReference>
<feature type="compositionally biased region" description="Basic and acidic residues" evidence="1">
    <location>
        <begin position="131"/>
        <end position="141"/>
    </location>
</feature>
<sequence>MDWKEVATTVGNTALAINPITAPFYLGWAIFGSDDLTEVHKALPIYLAVKEGTPEPLFTASRLADEHSRKQDEFAVNADKLRLLLDGAWRGEAAEKANKKIKKLAEEARKTSQSLQQNAQSFHNQGNNFSDLRKNMKHMDDPPPEGAGFLDRLAPWDTAAEEAVERNQEAARHNLALYEKYEKTTKSNAEQLTDKYGNAGNPGQQNNPYQYDPNQHDEQRRRMEEEARRRQEEAQRQADEARRRMEEEARRRQEEARRQAEEARRRMEEEARRQQEEARRRQEEAQRQAEEARRRMEEEARRQQEEARRRQEEAQRQAEEARRRMEEEARRQREAAEEQARRAREALRTSSFSPGEFKPGEFKPGKFGGTSASSFSPSDFAGSGVGGGAGSLSPGAFG</sequence>
<gene>
    <name evidence="2" type="ORF">DIU77_017815</name>
</gene>